<proteinExistence type="predicted"/>
<dbReference type="InterPro" id="IPR038883">
    <property type="entry name" value="AN11006-like"/>
</dbReference>
<evidence type="ECO:0000313" key="2">
    <source>
        <dbReference type="Proteomes" id="UP000799539"/>
    </source>
</evidence>
<dbReference type="Proteomes" id="UP000799539">
    <property type="component" value="Unassembled WGS sequence"/>
</dbReference>
<gene>
    <name evidence="1" type="ORF">CERZMDRAFT_81025</name>
</gene>
<dbReference type="OrthoDB" id="62952at2759"/>
<accession>A0A6A6FU69</accession>
<sequence length="380" mass="43702">MRRPRMFNFFESGPPCQVRDAESFCRRQGQKVKLALSDIQLKKRRTGKKHGIVVGFDIKPARRFAQQPRQRISFFDLPAEIRNTIYHYALKLPDQEAIRVNRVPHLGPPLLSTNVKVREEASIIYYRSNHFQTPDVDCAIAFLKSLCVCALPVLRSIRIPVLHCYGSDFGKFFSHEQVERQHLCQRLLQSGLFSTGFRPDCVFLGIDYGYHGFNDGHPCKDRPISLLYVSRYQFDLLASMVNTSPPTDLSDVNLMRAKAVHHDKPRMLPDTRLKAAQQHVSMWPCKDRCTDCLKSPEAMAHSQVLHCEPELHSDNGLPTPPFCSGSRHIPVVGYLNKHFIEVSRKPRDDRYIASRVHDAGWVDTTRGIIPWIDFPRDRCQ</sequence>
<dbReference type="PANTHER" id="PTHR42085">
    <property type="entry name" value="F-BOX DOMAIN-CONTAINING PROTEIN"/>
    <property type="match status" value="1"/>
</dbReference>
<dbReference type="EMBL" id="ML992663">
    <property type="protein sequence ID" value="KAF2217042.1"/>
    <property type="molecule type" value="Genomic_DNA"/>
</dbReference>
<dbReference type="AlphaFoldDB" id="A0A6A6FU69"/>
<reference evidence="1" key="1">
    <citation type="journal article" date="2020" name="Stud. Mycol.">
        <title>101 Dothideomycetes genomes: a test case for predicting lifestyles and emergence of pathogens.</title>
        <authorList>
            <person name="Haridas S."/>
            <person name="Albert R."/>
            <person name="Binder M."/>
            <person name="Bloem J."/>
            <person name="Labutti K."/>
            <person name="Salamov A."/>
            <person name="Andreopoulos B."/>
            <person name="Baker S."/>
            <person name="Barry K."/>
            <person name="Bills G."/>
            <person name="Bluhm B."/>
            <person name="Cannon C."/>
            <person name="Castanera R."/>
            <person name="Culley D."/>
            <person name="Daum C."/>
            <person name="Ezra D."/>
            <person name="Gonzalez J."/>
            <person name="Henrissat B."/>
            <person name="Kuo A."/>
            <person name="Liang C."/>
            <person name="Lipzen A."/>
            <person name="Lutzoni F."/>
            <person name="Magnuson J."/>
            <person name="Mondo S."/>
            <person name="Nolan M."/>
            <person name="Ohm R."/>
            <person name="Pangilinan J."/>
            <person name="Park H.-J."/>
            <person name="Ramirez L."/>
            <person name="Alfaro M."/>
            <person name="Sun H."/>
            <person name="Tritt A."/>
            <person name="Yoshinaga Y."/>
            <person name="Zwiers L.-H."/>
            <person name="Turgeon B."/>
            <person name="Goodwin S."/>
            <person name="Spatafora J."/>
            <person name="Crous P."/>
            <person name="Grigoriev I."/>
        </authorList>
    </citation>
    <scope>NUCLEOTIDE SEQUENCE</scope>
    <source>
        <strain evidence="1">SCOH1-5</strain>
    </source>
</reference>
<organism evidence="1 2">
    <name type="scientific">Cercospora zeae-maydis SCOH1-5</name>
    <dbReference type="NCBI Taxonomy" id="717836"/>
    <lineage>
        <taxon>Eukaryota</taxon>
        <taxon>Fungi</taxon>
        <taxon>Dikarya</taxon>
        <taxon>Ascomycota</taxon>
        <taxon>Pezizomycotina</taxon>
        <taxon>Dothideomycetes</taxon>
        <taxon>Dothideomycetidae</taxon>
        <taxon>Mycosphaerellales</taxon>
        <taxon>Mycosphaerellaceae</taxon>
        <taxon>Cercospora</taxon>
    </lineage>
</organism>
<protein>
    <submittedName>
        <fullName evidence="1">Uncharacterized protein</fullName>
    </submittedName>
</protein>
<name>A0A6A6FU69_9PEZI</name>
<evidence type="ECO:0000313" key="1">
    <source>
        <dbReference type="EMBL" id="KAF2217042.1"/>
    </source>
</evidence>
<dbReference type="PANTHER" id="PTHR42085:SF8">
    <property type="entry name" value="F-BOX DOMAIN-CONTAINING PROTEIN"/>
    <property type="match status" value="1"/>
</dbReference>
<keyword evidence="2" id="KW-1185">Reference proteome</keyword>